<evidence type="ECO:0000259" key="11">
    <source>
        <dbReference type="Pfam" id="PF16922"/>
    </source>
</evidence>
<keyword evidence="6 8" id="KW-0235">DNA replication</keyword>
<sequence length="224" mass="26027">MEDLHELEGTRSGEEEEEGEEVTPAELVSRLREAWLNEKLCPDLLPQHSELTECVVEQLTHMEGNLRRVQRADVKSSLHRMELERIRFMLSSYLRTRLNKIERFYTHVLEREKSRTEGQPSLLSPEEFAFAIEYASNMERFLKSVALRHMPPNLQALDLSKAVPRPDVGAFVFLRVRERQENVLVEAESSEQREFVVDLEEGSQHLMRYSTVAPLLLSSSIHLI</sequence>
<keyword evidence="7 8" id="KW-0539">Nucleus</keyword>
<evidence type="ECO:0000256" key="9">
    <source>
        <dbReference type="SAM" id="MobiDB-lite"/>
    </source>
</evidence>
<evidence type="ECO:0000256" key="5">
    <source>
        <dbReference type="ARBA" id="ARBA00022454"/>
    </source>
</evidence>
<feature type="compositionally biased region" description="Acidic residues" evidence="9">
    <location>
        <begin position="14"/>
        <end position="23"/>
    </location>
</feature>
<evidence type="ECO:0000313" key="13">
    <source>
        <dbReference type="RefSeq" id="XP_032814372.1"/>
    </source>
</evidence>
<gene>
    <name evidence="13" type="primary">GINS4</name>
</gene>
<name>A0AAJ7WYE5_PETMA</name>
<dbReference type="Gene3D" id="1.20.58.1030">
    <property type="match status" value="1"/>
</dbReference>
<dbReference type="GO" id="GO:0000727">
    <property type="term" value="P:double-strand break repair via break-induced replication"/>
    <property type="evidence" value="ECO:0007669"/>
    <property type="project" value="TreeGrafter"/>
</dbReference>
<evidence type="ECO:0000259" key="10">
    <source>
        <dbReference type="Pfam" id="PF05916"/>
    </source>
</evidence>
<dbReference type="Proteomes" id="UP001318040">
    <property type="component" value="Chromosome 21"/>
</dbReference>
<evidence type="ECO:0000256" key="4">
    <source>
        <dbReference type="ARBA" id="ARBA00014804"/>
    </source>
</evidence>
<dbReference type="SUPFAM" id="SSF160059">
    <property type="entry name" value="PriA/YqbF domain"/>
    <property type="match status" value="1"/>
</dbReference>
<evidence type="ECO:0000256" key="1">
    <source>
        <dbReference type="ARBA" id="ARBA00004123"/>
    </source>
</evidence>
<dbReference type="Pfam" id="PF05916">
    <property type="entry name" value="Sld5"/>
    <property type="match status" value="1"/>
</dbReference>
<feature type="compositionally biased region" description="Basic and acidic residues" evidence="9">
    <location>
        <begin position="1"/>
        <end position="13"/>
    </location>
</feature>
<dbReference type="FunFam" id="1.20.58.1030:FF:000002">
    <property type="entry name" value="DNA replication complex GINS protein SLD5"/>
    <property type="match status" value="1"/>
</dbReference>
<dbReference type="GO" id="GO:0006261">
    <property type="term" value="P:DNA-templated DNA replication"/>
    <property type="evidence" value="ECO:0007669"/>
    <property type="project" value="InterPro"/>
</dbReference>
<comment type="similarity">
    <text evidence="3 8">Belongs to the GINS4/SLD5 family.</text>
</comment>
<comment type="function">
    <text evidence="8">Required for initiation of chromosomal DNA replication. Core component of CDC45-MCM-GINS (CMG) helicase, the molecular machine that unwinds template DNA during replication, and around which the replisome is built.</text>
</comment>
<dbReference type="InterPro" id="IPR008591">
    <property type="entry name" value="GINS_Sld5"/>
</dbReference>
<dbReference type="GeneID" id="116944696"/>
<comment type="subcellular location">
    <subcellularLocation>
        <location evidence="2">Chromosome</location>
    </subcellularLocation>
    <subcellularLocation>
        <location evidence="1 8">Nucleus</location>
    </subcellularLocation>
</comment>
<feature type="domain" description="DNA replication complex GINS protein SLD5 C-terminal" evidence="11">
    <location>
        <begin position="166"/>
        <end position="224"/>
    </location>
</feature>
<dbReference type="Gene3D" id="3.40.5.60">
    <property type="match status" value="1"/>
</dbReference>
<dbReference type="CDD" id="cd21692">
    <property type="entry name" value="GINS_B_Sld5"/>
    <property type="match status" value="1"/>
</dbReference>
<dbReference type="PANTHER" id="PTHR21206:SF0">
    <property type="entry name" value="DNA REPLICATION COMPLEX GINS PROTEIN SLD5"/>
    <property type="match status" value="1"/>
</dbReference>
<dbReference type="CTD" id="84296"/>
<dbReference type="InterPro" id="IPR031633">
    <property type="entry name" value="SLD5_C"/>
</dbReference>
<accession>A0AAJ7WYE5</accession>
<evidence type="ECO:0000256" key="3">
    <source>
        <dbReference type="ARBA" id="ARBA00008187"/>
    </source>
</evidence>
<evidence type="ECO:0000256" key="2">
    <source>
        <dbReference type="ARBA" id="ARBA00004286"/>
    </source>
</evidence>
<feature type="domain" description="GINS subunit" evidence="10">
    <location>
        <begin position="79"/>
        <end position="145"/>
    </location>
</feature>
<evidence type="ECO:0000256" key="7">
    <source>
        <dbReference type="ARBA" id="ARBA00023242"/>
    </source>
</evidence>
<protein>
    <recommendedName>
        <fullName evidence="4 8">DNA replication complex GINS protein SLD5</fullName>
    </recommendedName>
</protein>
<keyword evidence="5" id="KW-0158">Chromosome</keyword>
<proteinExistence type="inferred from homology"/>
<evidence type="ECO:0000256" key="8">
    <source>
        <dbReference type="PIRNR" id="PIRNR007764"/>
    </source>
</evidence>
<dbReference type="PANTHER" id="PTHR21206">
    <property type="entry name" value="SLD5 PROTEIN"/>
    <property type="match status" value="1"/>
</dbReference>
<reference evidence="13" key="1">
    <citation type="submission" date="2025-08" db="UniProtKB">
        <authorList>
            <consortium name="RefSeq"/>
        </authorList>
    </citation>
    <scope>IDENTIFICATION</scope>
    <source>
        <tissue evidence="13">Sperm</tissue>
    </source>
</reference>
<dbReference type="SUPFAM" id="SSF158573">
    <property type="entry name" value="GINS helical bundle-like"/>
    <property type="match status" value="1"/>
</dbReference>
<evidence type="ECO:0000256" key="6">
    <source>
        <dbReference type="ARBA" id="ARBA00022705"/>
    </source>
</evidence>
<dbReference type="InterPro" id="IPR021151">
    <property type="entry name" value="GINS_A"/>
</dbReference>
<dbReference type="PIRSF" id="PIRSF007764">
    <property type="entry name" value="Sld5"/>
    <property type="match status" value="1"/>
</dbReference>
<dbReference type="AlphaFoldDB" id="A0AAJ7WYE5"/>
<dbReference type="KEGG" id="pmrn:116944696"/>
<dbReference type="CDD" id="cd11711">
    <property type="entry name" value="GINS_A_Sld5"/>
    <property type="match status" value="1"/>
</dbReference>
<keyword evidence="12" id="KW-1185">Reference proteome</keyword>
<organism evidence="12 13">
    <name type="scientific">Petromyzon marinus</name>
    <name type="common">Sea lamprey</name>
    <dbReference type="NCBI Taxonomy" id="7757"/>
    <lineage>
        <taxon>Eukaryota</taxon>
        <taxon>Metazoa</taxon>
        <taxon>Chordata</taxon>
        <taxon>Craniata</taxon>
        <taxon>Vertebrata</taxon>
        <taxon>Cyclostomata</taxon>
        <taxon>Hyperoartia</taxon>
        <taxon>Petromyzontiformes</taxon>
        <taxon>Petromyzontidae</taxon>
        <taxon>Petromyzon</taxon>
    </lineage>
</organism>
<dbReference type="RefSeq" id="XP_032814372.1">
    <property type="nucleotide sequence ID" value="XM_032958481.1"/>
</dbReference>
<dbReference type="GO" id="GO:0000811">
    <property type="term" value="C:GINS complex"/>
    <property type="evidence" value="ECO:0007669"/>
    <property type="project" value="UniProtKB-UniRule"/>
</dbReference>
<dbReference type="InterPro" id="IPR036224">
    <property type="entry name" value="GINS_bundle-like_dom_sf"/>
</dbReference>
<dbReference type="Pfam" id="PF16922">
    <property type="entry name" value="SLD5_C"/>
    <property type="match status" value="1"/>
</dbReference>
<evidence type="ECO:0000313" key="12">
    <source>
        <dbReference type="Proteomes" id="UP001318040"/>
    </source>
</evidence>
<dbReference type="InterPro" id="IPR038749">
    <property type="entry name" value="Sld5_GINS_A"/>
</dbReference>
<feature type="region of interest" description="Disordered" evidence="9">
    <location>
        <begin position="1"/>
        <end position="24"/>
    </location>
</feature>
<dbReference type="FunFam" id="3.40.5.60:FF:000001">
    <property type="entry name" value="DNA replication complex GINS protein SLD5"/>
    <property type="match status" value="1"/>
</dbReference>